<dbReference type="Gene3D" id="1.10.10.10">
    <property type="entry name" value="Winged helix-like DNA-binding domain superfamily/Winged helix DNA-binding domain"/>
    <property type="match status" value="1"/>
</dbReference>
<dbReference type="PANTHER" id="PTHR33164">
    <property type="entry name" value="TRANSCRIPTIONAL REGULATOR, MARR FAMILY"/>
    <property type="match status" value="1"/>
</dbReference>
<evidence type="ECO:0000313" key="7">
    <source>
        <dbReference type="Proteomes" id="UP000250006"/>
    </source>
</evidence>
<dbReference type="InterPro" id="IPR036390">
    <property type="entry name" value="WH_DNA-bd_sf"/>
</dbReference>
<dbReference type="Pfam" id="PF12802">
    <property type="entry name" value="MarR_2"/>
    <property type="match status" value="1"/>
</dbReference>
<keyword evidence="2" id="KW-0238">DNA-binding</keyword>
<dbReference type="PROSITE" id="PS01117">
    <property type="entry name" value="HTH_MARR_1"/>
    <property type="match status" value="1"/>
</dbReference>
<dbReference type="SMART" id="SM00347">
    <property type="entry name" value="HTH_MARR"/>
    <property type="match status" value="1"/>
</dbReference>
<comment type="caution">
    <text evidence="6">The sequence shown here is derived from an EMBL/GenBank/DDBJ whole genome shotgun (WGS) entry which is preliminary data.</text>
</comment>
<protein>
    <submittedName>
        <fullName evidence="6">Regulator of autolytic activity</fullName>
    </submittedName>
</protein>
<keyword evidence="7" id="KW-1185">Reference proteome</keyword>
<keyword evidence="1" id="KW-0805">Transcription regulation</keyword>
<sequence length="201" mass="22697">MDTIQNGIRERLHRLHKLMRRNHMQARHNVGPLADTSRGRGRVLAALQMQSPIPTRELAYLLDIRQQSLNELLKKLEADGLIERKPSDVDRRIMLISLTPEGAKARLGNEGDDYLQVLSQEEAVQLNHLLDKVIGSLEEQLGVDADEELGGWREEARRFMGEEGFEAMMRMRERGFGPGPFGSRHHGGHGFGPQGKCGCRD</sequence>
<evidence type="ECO:0000256" key="3">
    <source>
        <dbReference type="ARBA" id="ARBA00023163"/>
    </source>
</evidence>
<evidence type="ECO:0000259" key="5">
    <source>
        <dbReference type="PROSITE" id="PS50995"/>
    </source>
</evidence>
<name>A0ABY1VR96_9ACTO</name>
<gene>
    <name evidence="6" type="primary">mgrA</name>
    <name evidence="6" type="ORF">NCTC11535_01644</name>
</gene>
<dbReference type="InterPro" id="IPR036388">
    <property type="entry name" value="WH-like_DNA-bd_sf"/>
</dbReference>
<dbReference type="InterPro" id="IPR039422">
    <property type="entry name" value="MarR/SlyA-like"/>
</dbReference>
<dbReference type="PRINTS" id="PR00598">
    <property type="entry name" value="HTHMARR"/>
</dbReference>
<evidence type="ECO:0000256" key="4">
    <source>
        <dbReference type="SAM" id="MobiDB-lite"/>
    </source>
</evidence>
<dbReference type="RefSeq" id="WP_111836864.1">
    <property type="nucleotide sequence ID" value="NZ_UAPQ01000008.1"/>
</dbReference>
<evidence type="ECO:0000256" key="1">
    <source>
        <dbReference type="ARBA" id="ARBA00023015"/>
    </source>
</evidence>
<keyword evidence="3" id="KW-0804">Transcription</keyword>
<evidence type="ECO:0000256" key="2">
    <source>
        <dbReference type="ARBA" id="ARBA00023125"/>
    </source>
</evidence>
<feature type="region of interest" description="Disordered" evidence="4">
    <location>
        <begin position="181"/>
        <end position="201"/>
    </location>
</feature>
<dbReference type="PROSITE" id="PS50995">
    <property type="entry name" value="HTH_MARR_2"/>
    <property type="match status" value="1"/>
</dbReference>
<proteinExistence type="predicted"/>
<feature type="domain" description="HTH marR-type" evidence="5">
    <location>
        <begin position="5"/>
        <end position="135"/>
    </location>
</feature>
<dbReference type="InterPro" id="IPR000835">
    <property type="entry name" value="HTH_MarR-typ"/>
</dbReference>
<organism evidence="6 7">
    <name type="scientific">Actinomyces bovis</name>
    <dbReference type="NCBI Taxonomy" id="1658"/>
    <lineage>
        <taxon>Bacteria</taxon>
        <taxon>Bacillati</taxon>
        <taxon>Actinomycetota</taxon>
        <taxon>Actinomycetes</taxon>
        <taxon>Actinomycetales</taxon>
        <taxon>Actinomycetaceae</taxon>
        <taxon>Actinomyces</taxon>
    </lineage>
</organism>
<evidence type="ECO:0000313" key="6">
    <source>
        <dbReference type="EMBL" id="SPT53952.1"/>
    </source>
</evidence>
<dbReference type="EMBL" id="UAPQ01000008">
    <property type="protein sequence ID" value="SPT53952.1"/>
    <property type="molecule type" value="Genomic_DNA"/>
</dbReference>
<accession>A0ABY1VR96</accession>
<dbReference type="SUPFAM" id="SSF46785">
    <property type="entry name" value="Winged helix' DNA-binding domain"/>
    <property type="match status" value="1"/>
</dbReference>
<reference evidence="6 7" key="1">
    <citation type="submission" date="2018-06" db="EMBL/GenBank/DDBJ databases">
        <authorList>
            <consortium name="Pathogen Informatics"/>
            <person name="Doyle S."/>
        </authorList>
    </citation>
    <scope>NUCLEOTIDE SEQUENCE [LARGE SCALE GENOMIC DNA]</scope>
    <source>
        <strain evidence="6 7">NCTC11535</strain>
    </source>
</reference>
<dbReference type="PANTHER" id="PTHR33164:SF43">
    <property type="entry name" value="HTH-TYPE TRANSCRIPTIONAL REPRESSOR YETL"/>
    <property type="match status" value="1"/>
</dbReference>
<dbReference type="InterPro" id="IPR023187">
    <property type="entry name" value="Tscrpt_reg_MarR-type_CS"/>
</dbReference>
<dbReference type="Proteomes" id="UP000250006">
    <property type="component" value="Unassembled WGS sequence"/>
</dbReference>